<sequence length="228" mass="26717">MNPAFFQQIENILHTERVDAYRQDGADPKLTLARYMLNMALSESLYPTLQFAEIALRNAVHRELAARCGTHAWYDSPRARLTLWQQDKVTEAKATLRRNRKRLTSGRIIAELTFGFWTGFFNNAHARTGIGSFLSRSAFPHAPAAEQYQSRLDRRWQDIRDLRNRVFHHERILHWRDLDVRHQAILEIIAWMSPELHDLAKPLDRFVSIRNGGLNPWIAELQNNWPQP</sequence>
<proteinExistence type="predicted"/>
<dbReference type="AlphaFoldDB" id="A0A840V5A3"/>
<organism evidence="1 2">
    <name type="scientific">Haloferula luteola</name>
    <dbReference type="NCBI Taxonomy" id="595692"/>
    <lineage>
        <taxon>Bacteria</taxon>
        <taxon>Pseudomonadati</taxon>
        <taxon>Verrucomicrobiota</taxon>
        <taxon>Verrucomicrobiia</taxon>
        <taxon>Verrucomicrobiales</taxon>
        <taxon>Verrucomicrobiaceae</taxon>
        <taxon>Haloferula</taxon>
    </lineage>
</organism>
<gene>
    <name evidence="1" type="ORF">HNR46_000189</name>
</gene>
<dbReference type="EMBL" id="JACHFD010000001">
    <property type="protein sequence ID" value="MBB5349968.1"/>
    <property type="molecule type" value="Genomic_DNA"/>
</dbReference>
<reference evidence="1 2" key="1">
    <citation type="submission" date="2020-08" db="EMBL/GenBank/DDBJ databases">
        <title>Genomic Encyclopedia of Type Strains, Phase IV (KMG-IV): sequencing the most valuable type-strain genomes for metagenomic binning, comparative biology and taxonomic classification.</title>
        <authorList>
            <person name="Goeker M."/>
        </authorList>
    </citation>
    <scope>NUCLEOTIDE SEQUENCE [LARGE SCALE GENOMIC DNA]</scope>
    <source>
        <strain evidence="1 2">YC6886</strain>
    </source>
</reference>
<protein>
    <recommendedName>
        <fullName evidence="3">Abi-like protein</fullName>
    </recommendedName>
</protein>
<dbReference type="RefSeq" id="WP_184014895.1">
    <property type="nucleotide sequence ID" value="NZ_JACHFD010000001.1"/>
</dbReference>
<evidence type="ECO:0000313" key="2">
    <source>
        <dbReference type="Proteomes" id="UP000557717"/>
    </source>
</evidence>
<accession>A0A840V5A3</accession>
<name>A0A840V5A3_9BACT</name>
<keyword evidence="2" id="KW-1185">Reference proteome</keyword>
<comment type="caution">
    <text evidence="1">The sequence shown here is derived from an EMBL/GenBank/DDBJ whole genome shotgun (WGS) entry which is preliminary data.</text>
</comment>
<evidence type="ECO:0000313" key="1">
    <source>
        <dbReference type="EMBL" id="MBB5349968.1"/>
    </source>
</evidence>
<dbReference type="Proteomes" id="UP000557717">
    <property type="component" value="Unassembled WGS sequence"/>
</dbReference>
<evidence type="ECO:0008006" key="3">
    <source>
        <dbReference type="Google" id="ProtNLM"/>
    </source>
</evidence>